<dbReference type="Proteomes" id="UP000195043">
    <property type="component" value="Unassembled WGS sequence"/>
</dbReference>
<dbReference type="NCBIfam" id="NF007811">
    <property type="entry name" value="PRK10519.1"/>
    <property type="match status" value="1"/>
</dbReference>
<keyword evidence="4" id="KW-1185">Reference proteome</keyword>
<organism evidence="3 4">
    <name type="scientific">Candidatus Enterococcus testudinis</name>
    <dbReference type="NCBI Taxonomy" id="1834191"/>
    <lineage>
        <taxon>Bacteria</taxon>
        <taxon>Bacillati</taxon>
        <taxon>Bacillota</taxon>
        <taxon>Bacilli</taxon>
        <taxon>Lactobacillales</taxon>
        <taxon>Enterococcaceae</taxon>
        <taxon>Enterococcus</taxon>
    </lineage>
</organism>
<evidence type="ECO:0000256" key="1">
    <source>
        <dbReference type="SAM" id="Phobius"/>
    </source>
</evidence>
<dbReference type="AlphaFoldDB" id="A0A242A2R3"/>
<evidence type="ECO:0000259" key="2">
    <source>
        <dbReference type="Pfam" id="PF07670"/>
    </source>
</evidence>
<dbReference type="PANTHER" id="PTHR35793:SF2">
    <property type="entry name" value="INNER MEMBRANE PROTEIN YJIG"/>
    <property type="match status" value="1"/>
</dbReference>
<comment type="caution">
    <text evidence="3">The sequence shown here is derived from an EMBL/GenBank/DDBJ whole genome shotgun (WGS) entry which is preliminary data.</text>
</comment>
<feature type="transmembrane region" description="Helical" evidence="1">
    <location>
        <begin position="29"/>
        <end position="48"/>
    </location>
</feature>
<reference evidence="3 4" key="1">
    <citation type="submission" date="2017-05" db="EMBL/GenBank/DDBJ databases">
        <title>The Genome Sequence of Enterococcus sp. 8G7_MSG3316.</title>
        <authorList>
            <consortium name="The Broad Institute Genomics Platform"/>
            <consortium name="The Broad Institute Genomic Center for Infectious Diseases"/>
            <person name="Earl A."/>
            <person name="Manson A."/>
            <person name="Schwartman J."/>
            <person name="Gilmore M."/>
            <person name="Abouelleil A."/>
            <person name="Cao P."/>
            <person name="Chapman S."/>
            <person name="Cusick C."/>
            <person name="Shea T."/>
            <person name="Young S."/>
            <person name="Neafsey D."/>
            <person name="Nusbaum C."/>
            <person name="Birren B."/>
        </authorList>
    </citation>
    <scope>NUCLEOTIDE SEQUENCE [LARGE SCALE GENOMIC DNA]</scope>
    <source>
        <strain evidence="3 4">8G7_MSG3316</strain>
    </source>
</reference>
<dbReference type="GO" id="GO:0005886">
    <property type="term" value="C:plasma membrane"/>
    <property type="evidence" value="ECO:0007669"/>
    <property type="project" value="TreeGrafter"/>
</dbReference>
<sequence length="150" mass="15736">MKKGSVVDAFVEGARNGYQIAVHSTIPNIIFAFALIQVLELTGALVLIGNLFRPVMVIFGLPGVAATVLMGAWLSMGGGVGIAAGLIAAGELTGIHATILLPAIYLIGSQVQYLGRILGTADIPTKYNLHMFLISLINAALAMLTMRLFV</sequence>
<proteinExistence type="predicted"/>
<dbReference type="InterPro" id="IPR052549">
    <property type="entry name" value="SpmB"/>
</dbReference>
<dbReference type="STRING" id="1834191.A5886_000395"/>
<dbReference type="InterPro" id="IPR011642">
    <property type="entry name" value="Gate_dom"/>
</dbReference>
<protein>
    <recommendedName>
        <fullName evidence="2">Nucleoside transporter/FeoB GTPase Gate domain-containing protein</fullName>
    </recommendedName>
</protein>
<evidence type="ECO:0000313" key="4">
    <source>
        <dbReference type="Proteomes" id="UP000195043"/>
    </source>
</evidence>
<evidence type="ECO:0000313" key="3">
    <source>
        <dbReference type="EMBL" id="OTN75325.1"/>
    </source>
</evidence>
<dbReference type="EMBL" id="NGKU01000001">
    <property type="protein sequence ID" value="OTN75325.1"/>
    <property type="molecule type" value="Genomic_DNA"/>
</dbReference>
<dbReference type="Pfam" id="PF07670">
    <property type="entry name" value="Gate"/>
    <property type="match status" value="1"/>
</dbReference>
<feature type="domain" description="Nucleoside transporter/FeoB GTPase Gate" evidence="2">
    <location>
        <begin position="25"/>
        <end position="120"/>
    </location>
</feature>
<gene>
    <name evidence="3" type="ORF">A5886_000395</name>
</gene>
<keyword evidence="1" id="KW-0812">Transmembrane</keyword>
<feature type="transmembrane region" description="Helical" evidence="1">
    <location>
        <begin position="55"/>
        <end position="76"/>
    </location>
</feature>
<feature type="transmembrane region" description="Helical" evidence="1">
    <location>
        <begin position="129"/>
        <end position="149"/>
    </location>
</feature>
<keyword evidence="1" id="KW-1133">Transmembrane helix</keyword>
<keyword evidence="1" id="KW-0472">Membrane</keyword>
<dbReference type="RefSeq" id="WP_218776622.1">
    <property type="nucleotide sequence ID" value="NZ_NGKU01000001.1"/>
</dbReference>
<name>A0A242A2R3_9ENTE</name>
<feature type="transmembrane region" description="Helical" evidence="1">
    <location>
        <begin position="82"/>
        <end position="108"/>
    </location>
</feature>
<accession>A0A242A2R3</accession>
<dbReference type="PANTHER" id="PTHR35793">
    <property type="entry name" value="INNER MEMBRANE PROTEIN YJIG"/>
    <property type="match status" value="1"/>
</dbReference>